<comment type="caution">
    <text evidence="2">The sequence shown here is derived from an EMBL/GenBank/DDBJ whole genome shotgun (WGS) entry which is preliminary data.</text>
</comment>
<protein>
    <submittedName>
        <fullName evidence="2">Uncharacterized protein</fullName>
    </submittedName>
</protein>
<name>A0A0R2FYY5_9LACO</name>
<sequence length="50" mass="5463">MVTLFVLLLILGVLLMALATLMRKSVGNENLYPMFVAIIGVLIVVLAIMM</sequence>
<dbReference type="AlphaFoldDB" id="A0A0R2FYY5"/>
<reference evidence="2 3" key="1">
    <citation type="journal article" date="2015" name="Genome Announc.">
        <title>Expanding the biotechnology potential of lactobacilli through comparative genomics of 213 strains and associated genera.</title>
        <authorList>
            <person name="Sun Z."/>
            <person name="Harris H.M."/>
            <person name="McCann A."/>
            <person name="Guo C."/>
            <person name="Argimon S."/>
            <person name="Zhang W."/>
            <person name="Yang X."/>
            <person name="Jeffery I.B."/>
            <person name="Cooney J.C."/>
            <person name="Kagawa T.F."/>
            <person name="Liu W."/>
            <person name="Song Y."/>
            <person name="Salvetti E."/>
            <person name="Wrobel A."/>
            <person name="Rasinkangas P."/>
            <person name="Parkhill J."/>
            <person name="Rea M.C."/>
            <person name="O'Sullivan O."/>
            <person name="Ritari J."/>
            <person name="Douillard F.P."/>
            <person name="Paul Ross R."/>
            <person name="Yang R."/>
            <person name="Briner A.E."/>
            <person name="Felis G.E."/>
            <person name="de Vos W.M."/>
            <person name="Barrangou R."/>
            <person name="Klaenhammer T.R."/>
            <person name="Caufield P.W."/>
            <person name="Cui Y."/>
            <person name="Zhang H."/>
            <person name="O'Toole P.W."/>
        </authorList>
    </citation>
    <scope>NUCLEOTIDE SEQUENCE [LARGE SCALE GENOMIC DNA]</scope>
    <source>
        <strain evidence="2 3">DSM 20190</strain>
    </source>
</reference>
<feature type="transmembrane region" description="Helical" evidence="1">
    <location>
        <begin position="31"/>
        <end position="49"/>
    </location>
</feature>
<keyword evidence="3" id="KW-1185">Reference proteome</keyword>
<gene>
    <name evidence="2" type="ORF">IV68_GL000206</name>
</gene>
<keyword evidence="1" id="KW-1133">Transmembrane helix</keyword>
<evidence type="ECO:0000313" key="2">
    <source>
        <dbReference type="EMBL" id="KRN33408.1"/>
    </source>
</evidence>
<dbReference type="Proteomes" id="UP000051296">
    <property type="component" value="Unassembled WGS sequence"/>
</dbReference>
<keyword evidence="1" id="KW-0812">Transmembrane</keyword>
<keyword evidence="1" id="KW-0472">Membrane</keyword>
<dbReference type="PATRIC" id="fig|1123500.6.peg.204"/>
<proteinExistence type="predicted"/>
<evidence type="ECO:0000256" key="1">
    <source>
        <dbReference type="SAM" id="Phobius"/>
    </source>
</evidence>
<accession>A0A0R2FYY5</accession>
<evidence type="ECO:0000313" key="3">
    <source>
        <dbReference type="Proteomes" id="UP000051296"/>
    </source>
</evidence>
<dbReference type="EMBL" id="JQAX01000001">
    <property type="protein sequence ID" value="KRN33408.1"/>
    <property type="molecule type" value="Genomic_DNA"/>
</dbReference>
<organism evidence="2 3">
    <name type="scientific">Weissella halotolerans DSM 20190</name>
    <dbReference type="NCBI Taxonomy" id="1123500"/>
    <lineage>
        <taxon>Bacteria</taxon>
        <taxon>Bacillati</taxon>
        <taxon>Bacillota</taxon>
        <taxon>Bacilli</taxon>
        <taxon>Lactobacillales</taxon>
        <taxon>Lactobacillaceae</taxon>
        <taxon>Weissella</taxon>
    </lineage>
</organism>
<dbReference type="InParanoid" id="A0A0R2FYY5"/>